<evidence type="ECO:0000313" key="2">
    <source>
        <dbReference type="EMBL" id="GLB50330.1"/>
    </source>
</evidence>
<dbReference type="CDD" id="cd03677">
    <property type="entry name" value="MM_CoA_mutase_beta"/>
    <property type="match status" value="1"/>
</dbReference>
<accession>A0ABQ5MMK9</accession>
<protein>
    <submittedName>
        <fullName evidence="2">Methylmalonyl-CoA mutase</fullName>
    </submittedName>
</protein>
<dbReference type="EMBL" id="BRVO01000003">
    <property type="protein sequence ID" value="GLB50330.1"/>
    <property type="molecule type" value="Genomic_DNA"/>
</dbReference>
<dbReference type="SUPFAM" id="SSF51703">
    <property type="entry name" value="Cobalamin (vitamin B12)-dependent enzymes"/>
    <property type="match status" value="1"/>
</dbReference>
<organism evidence="2 3">
    <name type="scientific">Neptunitalea lumnitzerae</name>
    <dbReference type="NCBI Taxonomy" id="2965509"/>
    <lineage>
        <taxon>Bacteria</taxon>
        <taxon>Pseudomonadati</taxon>
        <taxon>Bacteroidota</taxon>
        <taxon>Flavobacteriia</taxon>
        <taxon>Flavobacteriales</taxon>
        <taxon>Flavobacteriaceae</taxon>
        <taxon>Neptunitalea</taxon>
    </lineage>
</organism>
<gene>
    <name evidence="2" type="primary">mutA</name>
    <name evidence="2" type="ORF">Y10_26980</name>
</gene>
<evidence type="ECO:0000259" key="1">
    <source>
        <dbReference type="Pfam" id="PF01642"/>
    </source>
</evidence>
<dbReference type="Pfam" id="PF01642">
    <property type="entry name" value="MM_CoA_mutase"/>
    <property type="match status" value="1"/>
</dbReference>
<dbReference type="PANTHER" id="PTHR48101">
    <property type="entry name" value="METHYLMALONYL-COA MUTASE, MITOCHONDRIAL-RELATED"/>
    <property type="match status" value="1"/>
</dbReference>
<dbReference type="RefSeq" id="WP_281765956.1">
    <property type="nucleotide sequence ID" value="NZ_BRVO01000003.1"/>
</dbReference>
<feature type="domain" description="Methylmalonyl-CoA mutase alpha/beta chain catalytic" evidence="1">
    <location>
        <begin position="138"/>
        <end position="418"/>
    </location>
</feature>
<evidence type="ECO:0000313" key="3">
    <source>
        <dbReference type="Proteomes" id="UP001143543"/>
    </source>
</evidence>
<dbReference type="Gene3D" id="3.20.20.240">
    <property type="entry name" value="Methylmalonyl-CoA mutase"/>
    <property type="match status" value="1"/>
</dbReference>
<proteinExistence type="predicted"/>
<keyword evidence="3" id="KW-1185">Reference proteome</keyword>
<dbReference type="Proteomes" id="UP001143543">
    <property type="component" value="Unassembled WGS sequence"/>
</dbReference>
<dbReference type="InterPro" id="IPR016176">
    <property type="entry name" value="Cbl-dep_enz_cat"/>
</dbReference>
<reference evidence="2" key="1">
    <citation type="submission" date="2022-07" db="EMBL/GenBank/DDBJ databases">
        <title>Taxonomy of Novel Oxalotrophic and Methylotrophic Bacteria.</title>
        <authorList>
            <person name="Sahin N."/>
            <person name="Tani A."/>
        </authorList>
    </citation>
    <scope>NUCLEOTIDE SEQUENCE</scope>
    <source>
        <strain evidence="2">Y10</strain>
    </source>
</reference>
<dbReference type="InterPro" id="IPR006099">
    <property type="entry name" value="MeMalonylCoA_mutase_a/b_cat"/>
</dbReference>
<dbReference type="PANTHER" id="PTHR48101:SF1">
    <property type="entry name" value="METHYLMALONYL-COA MUTASE, LARGE SUBUNIT"/>
    <property type="match status" value="1"/>
</dbReference>
<name>A0ABQ5MMK9_9FLAO</name>
<sequence length="460" mass="52538">MNKQLFDDFSEVSAKQWKQKIQFDLKGKDYNETLIWKTTEGIDVKPFYTDEDTQDTFKAPVNNEQWLINQKVYAGDEKIAAKLALDYIARGAESIRFEIPSDSTHLDVLLKDFPFETTPVYLYFHFLSQQFIEEAQAFLSAKNAKGYMVLDIIGNLAETGNWYQSLTEDHEVLENALAHQQSFPLAVGIDTSIYQNAGANCTQQLAYAMGHVNEYLNHLQNKPYFKELTFVFDVAVGTNYFFEISKLKALRTLWNTLSDAYEITNNCFIYATPTKRNKTIYDYNVNMLRTTTECMSAILGGADAVANMPYDGLFHKENEFGNRIARNQLLILKHESYFNLVNNPTEGTYYIESITKQLAEKALAVFKSIEAGGGFLAQLKSHIIQKKIKESAAEEQALFDANELVAIGTNKYPNPQDVMKNDLQLYPFVKTDVKKTLIEPIFGKRLSEALEKERLAEEKQ</sequence>
<comment type="caution">
    <text evidence="2">The sequence shown here is derived from an EMBL/GenBank/DDBJ whole genome shotgun (WGS) entry which is preliminary data.</text>
</comment>